<protein>
    <submittedName>
        <fullName evidence="1">Uncharacterized protein</fullName>
    </submittedName>
</protein>
<proteinExistence type="predicted"/>
<keyword evidence="2" id="KW-1185">Reference proteome</keyword>
<organism evidence="1 2">
    <name type="scientific">Dermacentor silvarum</name>
    <name type="common">Tick</name>
    <dbReference type="NCBI Taxonomy" id="543639"/>
    <lineage>
        <taxon>Eukaryota</taxon>
        <taxon>Metazoa</taxon>
        <taxon>Ecdysozoa</taxon>
        <taxon>Arthropoda</taxon>
        <taxon>Chelicerata</taxon>
        <taxon>Arachnida</taxon>
        <taxon>Acari</taxon>
        <taxon>Parasitiformes</taxon>
        <taxon>Ixodida</taxon>
        <taxon>Ixodoidea</taxon>
        <taxon>Ixodidae</taxon>
        <taxon>Rhipicephalinae</taxon>
        <taxon>Dermacentor</taxon>
    </lineage>
</organism>
<dbReference type="EMBL" id="CM023478">
    <property type="protein sequence ID" value="KAH7933318.1"/>
    <property type="molecule type" value="Genomic_DNA"/>
</dbReference>
<accession>A0ACB8C3B1</accession>
<evidence type="ECO:0000313" key="1">
    <source>
        <dbReference type="EMBL" id="KAH7933318.1"/>
    </source>
</evidence>
<name>A0ACB8C3B1_DERSI</name>
<dbReference type="Proteomes" id="UP000821865">
    <property type="component" value="Chromosome 9"/>
</dbReference>
<sequence length="209" mass="23256">MLTLNIELSDGLVNGSVGHLKHVQFDEMGLPKCVWLHFHCRATDNIARQKANPIRELAGSVVPVDSVPIELRTATVTLDRRTGVSCGRKHPTTLHGHYLTNAEDDFTFYHCRENPDRALLEEFPLCNINVCSLPAHAFDVSHDHVVREVPVLCLQKRGQTLPSNCRVTSALASYSDMSAELLESPCASTSAEPRFHRETFPTNSTRCPI</sequence>
<reference evidence="1" key="1">
    <citation type="submission" date="2020-05" db="EMBL/GenBank/DDBJ databases">
        <title>Large-scale comparative analyses of tick genomes elucidate their genetic diversity and vector capacities.</title>
        <authorList>
            <person name="Jia N."/>
            <person name="Wang J."/>
            <person name="Shi W."/>
            <person name="Du L."/>
            <person name="Sun Y."/>
            <person name="Zhan W."/>
            <person name="Jiang J."/>
            <person name="Wang Q."/>
            <person name="Zhang B."/>
            <person name="Ji P."/>
            <person name="Sakyi L.B."/>
            <person name="Cui X."/>
            <person name="Yuan T."/>
            <person name="Jiang B."/>
            <person name="Yang W."/>
            <person name="Lam T.T.-Y."/>
            <person name="Chang Q."/>
            <person name="Ding S."/>
            <person name="Wang X."/>
            <person name="Zhu J."/>
            <person name="Ruan X."/>
            <person name="Zhao L."/>
            <person name="Wei J."/>
            <person name="Que T."/>
            <person name="Du C."/>
            <person name="Cheng J."/>
            <person name="Dai P."/>
            <person name="Han X."/>
            <person name="Huang E."/>
            <person name="Gao Y."/>
            <person name="Liu J."/>
            <person name="Shao H."/>
            <person name="Ye R."/>
            <person name="Li L."/>
            <person name="Wei W."/>
            <person name="Wang X."/>
            <person name="Wang C."/>
            <person name="Yang T."/>
            <person name="Huo Q."/>
            <person name="Li W."/>
            <person name="Guo W."/>
            <person name="Chen H."/>
            <person name="Zhou L."/>
            <person name="Ni X."/>
            <person name="Tian J."/>
            <person name="Zhou Y."/>
            <person name="Sheng Y."/>
            <person name="Liu T."/>
            <person name="Pan Y."/>
            <person name="Xia L."/>
            <person name="Li J."/>
            <person name="Zhao F."/>
            <person name="Cao W."/>
        </authorList>
    </citation>
    <scope>NUCLEOTIDE SEQUENCE</scope>
    <source>
        <strain evidence="1">Dsil-2018</strain>
    </source>
</reference>
<gene>
    <name evidence="1" type="ORF">HPB49_011430</name>
</gene>
<comment type="caution">
    <text evidence="1">The sequence shown here is derived from an EMBL/GenBank/DDBJ whole genome shotgun (WGS) entry which is preliminary data.</text>
</comment>
<evidence type="ECO:0000313" key="2">
    <source>
        <dbReference type="Proteomes" id="UP000821865"/>
    </source>
</evidence>